<dbReference type="Proteomes" id="UP001597101">
    <property type="component" value="Unassembled WGS sequence"/>
</dbReference>
<feature type="domain" description="GGDEF" evidence="2">
    <location>
        <begin position="182"/>
        <end position="315"/>
    </location>
</feature>
<comment type="caution">
    <text evidence="3">The sequence shown here is derived from an EMBL/GenBank/DDBJ whole genome shotgun (WGS) entry which is preliminary data.</text>
</comment>
<dbReference type="SMART" id="SM00052">
    <property type="entry name" value="EAL"/>
    <property type="match status" value="1"/>
</dbReference>
<dbReference type="InterPro" id="IPR000160">
    <property type="entry name" value="GGDEF_dom"/>
</dbReference>
<dbReference type="InterPro" id="IPR035919">
    <property type="entry name" value="EAL_sf"/>
</dbReference>
<dbReference type="PROSITE" id="PS50883">
    <property type="entry name" value="EAL"/>
    <property type="match status" value="1"/>
</dbReference>
<sequence>MSDYTIENNPSETRLDDATAASVLGHIGGVIYRWDMLTDNISWSSGAAKTLGLADEKLPVKGRAFNRILLPTSENSRPNVIHSSEKSDEGQGVAYSLQYAISAENASAQKDVWIEDSGRWFAGPNGEPASAEGVMRVITDRRNLQDDLDYMARFDPLTGLHNRSHLNYSLEKTFQTLRDNGGSAGFLLIGIDHFDLINTVYGYEAGDAVISEVARRLRLHLRDSDVLGRFSGARIGIVLNDCDERNMLVAGYRILNVLRGNVVETDAGPIAISASVGGVLIPQHASNPKRTFSAAYNALLESRREHEATIVSYRPDPQAERRHREAVKLSEKIIMALKQGRIHLAFQPIVDATTHEVEFFEALVRLQDDDGHVLAAGDFVSVAIRLGLIRLVDHQALDLAIEALDEHESAKISLNVSNETATDPEWISKLAIAALRRPDITDRLIIEITESHVAESLEEARRFIASLHDLGFKVAIDDFGAGFTSFRNLKALNYDIIKIDGEFARDLKDNPENQAFIKSLIGLAHQFDARTVVEWVEDTTTANHLRDWGVDLLQGFRFSKPLRQPKWPSEETFEDAPAIPIAAIA</sequence>
<evidence type="ECO:0000313" key="3">
    <source>
        <dbReference type="EMBL" id="MFD0914992.1"/>
    </source>
</evidence>
<name>A0ABW3FBQ1_9HYPH</name>
<dbReference type="RefSeq" id="WP_377210843.1">
    <property type="nucleotide sequence ID" value="NZ_JBHTJV010000002.1"/>
</dbReference>
<dbReference type="Pfam" id="PF00990">
    <property type="entry name" value="GGDEF"/>
    <property type="match status" value="1"/>
</dbReference>
<gene>
    <name evidence="3" type="ORF">ACFQ14_01070</name>
</gene>
<dbReference type="InterPro" id="IPR050706">
    <property type="entry name" value="Cyclic-di-GMP_PDE-like"/>
</dbReference>
<dbReference type="SUPFAM" id="SSF55073">
    <property type="entry name" value="Nucleotide cyclase"/>
    <property type="match status" value="1"/>
</dbReference>
<organism evidence="3 4">
    <name type="scientific">Pseudahrensia aquimaris</name>
    <dbReference type="NCBI Taxonomy" id="744461"/>
    <lineage>
        <taxon>Bacteria</taxon>
        <taxon>Pseudomonadati</taxon>
        <taxon>Pseudomonadota</taxon>
        <taxon>Alphaproteobacteria</taxon>
        <taxon>Hyphomicrobiales</taxon>
        <taxon>Ahrensiaceae</taxon>
        <taxon>Pseudahrensia</taxon>
    </lineage>
</organism>
<dbReference type="InterPro" id="IPR001633">
    <property type="entry name" value="EAL_dom"/>
</dbReference>
<dbReference type="Gene3D" id="3.20.20.450">
    <property type="entry name" value="EAL domain"/>
    <property type="match status" value="1"/>
</dbReference>
<evidence type="ECO:0000259" key="1">
    <source>
        <dbReference type="PROSITE" id="PS50883"/>
    </source>
</evidence>
<keyword evidence="4" id="KW-1185">Reference proteome</keyword>
<dbReference type="InterPro" id="IPR029787">
    <property type="entry name" value="Nucleotide_cyclase"/>
</dbReference>
<dbReference type="PANTHER" id="PTHR33121">
    <property type="entry name" value="CYCLIC DI-GMP PHOSPHODIESTERASE PDEF"/>
    <property type="match status" value="1"/>
</dbReference>
<dbReference type="CDD" id="cd01949">
    <property type="entry name" value="GGDEF"/>
    <property type="match status" value="1"/>
</dbReference>
<dbReference type="InterPro" id="IPR043128">
    <property type="entry name" value="Rev_trsase/Diguanyl_cyclase"/>
</dbReference>
<dbReference type="Gene3D" id="3.30.450.20">
    <property type="entry name" value="PAS domain"/>
    <property type="match status" value="1"/>
</dbReference>
<dbReference type="NCBIfam" id="TIGR00254">
    <property type="entry name" value="GGDEF"/>
    <property type="match status" value="1"/>
</dbReference>
<dbReference type="Pfam" id="PF00563">
    <property type="entry name" value="EAL"/>
    <property type="match status" value="1"/>
</dbReference>
<evidence type="ECO:0000259" key="2">
    <source>
        <dbReference type="PROSITE" id="PS50887"/>
    </source>
</evidence>
<dbReference type="PANTHER" id="PTHR33121:SF79">
    <property type="entry name" value="CYCLIC DI-GMP PHOSPHODIESTERASE PDED-RELATED"/>
    <property type="match status" value="1"/>
</dbReference>
<feature type="domain" description="EAL" evidence="1">
    <location>
        <begin position="326"/>
        <end position="575"/>
    </location>
</feature>
<dbReference type="Gene3D" id="3.30.70.270">
    <property type="match status" value="1"/>
</dbReference>
<dbReference type="SMART" id="SM00267">
    <property type="entry name" value="GGDEF"/>
    <property type="match status" value="1"/>
</dbReference>
<dbReference type="PROSITE" id="PS50887">
    <property type="entry name" value="GGDEF"/>
    <property type="match status" value="1"/>
</dbReference>
<accession>A0ABW3FBQ1</accession>
<proteinExistence type="predicted"/>
<reference evidence="4" key="1">
    <citation type="journal article" date="2019" name="Int. J. Syst. Evol. Microbiol.">
        <title>The Global Catalogue of Microorganisms (GCM) 10K type strain sequencing project: providing services to taxonomists for standard genome sequencing and annotation.</title>
        <authorList>
            <consortium name="The Broad Institute Genomics Platform"/>
            <consortium name="The Broad Institute Genome Sequencing Center for Infectious Disease"/>
            <person name="Wu L."/>
            <person name="Ma J."/>
        </authorList>
    </citation>
    <scope>NUCLEOTIDE SEQUENCE [LARGE SCALE GENOMIC DNA]</scope>
    <source>
        <strain evidence="4">CCUG 60023</strain>
    </source>
</reference>
<dbReference type="CDD" id="cd01948">
    <property type="entry name" value="EAL"/>
    <property type="match status" value="1"/>
</dbReference>
<dbReference type="EMBL" id="JBHTJV010000002">
    <property type="protein sequence ID" value="MFD0914992.1"/>
    <property type="molecule type" value="Genomic_DNA"/>
</dbReference>
<protein>
    <submittedName>
        <fullName evidence="3">Bifunctional diguanylate cyclase/phosphodiesterase</fullName>
    </submittedName>
</protein>
<dbReference type="SUPFAM" id="SSF141868">
    <property type="entry name" value="EAL domain-like"/>
    <property type="match status" value="1"/>
</dbReference>
<evidence type="ECO:0000313" key="4">
    <source>
        <dbReference type="Proteomes" id="UP001597101"/>
    </source>
</evidence>